<evidence type="ECO:0000256" key="3">
    <source>
        <dbReference type="ARBA" id="ARBA00022692"/>
    </source>
</evidence>
<accession>A0A6B2LMU9</accession>
<dbReference type="InterPro" id="IPR031312">
    <property type="entry name" value="Na/sul_symport_CS"/>
</dbReference>
<keyword evidence="4 6" id="KW-1133">Transmembrane helix</keyword>
<sequence length="157" mass="16577">MLAGGFGLAHGIKESGLSDLLSTHLSFVSGMPLYFLLVTICLVTVFMTVFTSNVATISVFVPILSGLSVSIGQNPLLLLIPATLSSSYAFMLPIATPPNAIVFSSGRMKVVDMVTTGGLLNFLGLLLVPAFMLLFSGIFDIVPNTLPPWANLTKSIL</sequence>
<dbReference type="GO" id="GO:0005886">
    <property type="term" value="C:plasma membrane"/>
    <property type="evidence" value="ECO:0007669"/>
    <property type="project" value="TreeGrafter"/>
</dbReference>
<proteinExistence type="predicted"/>
<evidence type="ECO:0000313" key="7">
    <source>
        <dbReference type="EMBL" id="NDV38127.1"/>
    </source>
</evidence>
<evidence type="ECO:0000256" key="4">
    <source>
        <dbReference type="ARBA" id="ARBA00022989"/>
    </source>
</evidence>
<feature type="transmembrane region" description="Helical" evidence="6">
    <location>
        <begin position="116"/>
        <end position="139"/>
    </location>
</feature>
<protein>
    <recommendedName>
        <fullName evidence="8">Citrate transporter-like domain-containing protein</fullName>
    </recommendedName>
</protein>
<evidence type="ECO:0000256" key="6">
    <source>
        <dbReference type="SAM" id="Phobius"/>
    </source>
</evidence>
<feature type="transmembrane region" description="Helical" evidence="6">
    <location>
        <begin position="33"/>
        <end position="64"/>
    </location>
</feature>
<evidence type="ECO:0000256" key="1">
    <source>
        <dbReference type="ARBA" id="ARBA00004141"/>
    </source>
</evidence>
<dbReference type="PROSITE" id="PS01271">
    <property type="entry name" value="NA_SULFATE"/>
    <property type="match status" value="1"/>
</dbReference>
<name>A0A6B2LMU9_9EUKA</name>
<comment type="subcellular location">
    <subcellularLocation>
        <location evidence="1">Membrane</location>
        <topology evidence="1">Multi-pass membrane protein</topology>
    </subcellularLocation>
</comment>
<dbReference type="InterPro" id="IPR001898">
    <property type="entry name" value="SLC13A/DASS"/>
</dbReference>
<dbReference type="PANTHER" id="PTHR10283">
    <property type="entry name" value="SOLUTE CARRIER FAMILY 13 MEMBER"/>
    <property type="match status" value="1"/>
</dbReference>
<keyword evidence="3 6" id="KW-0812">Transmembrane</keyword>
<dbReference type="PANTHER" id="PTHR10283:SF82">
    <property type="entry name" value="SOLUTE CARRIER FAMILY 13 MEMBER 2"/>
    <property type="match status" value="1"/>
</dbReference>
<keyword evidence="2" id="KW-0813">Transport</keyword>
<dbReference type="EMBL" id="GIBP01009158">
    <property type="protein sequence ID" value="NDV38127.1"/>
    <property type="molecule type" value="Transcribed_RNA"/>
</dbReference>
<evidence type="ECO:0000256" key="2">
    <source>
        <dbReference type="ARBA" id="ARBA00022448"/>
    </source>
</evidence>
<dbReference type="Pfam" id="PF00939">
    <property type="entry name" value="Na_sulph_symp"/>
    <property type="match status" value="1"/>
</dbReference>
<keyword evidence="5 6" id="KW-0472">Membrane</keyword>
<dbReference type="GO" id="GO:0015141">
    <property type="term" value="F:succinate transmembrane transporter activity"/>
    <property type="evidence" value="ECO:0007669"/>
    <property type="project" value="UniProtKB-ARBA"/>
</dbReference>
<dbReference type="AlphaFoldDB" id="A0A6B2LMU9"/>
<organism evidence="7">
    <name type="scientific">Arcella intermedia</name>
    <dbReference type="NCBI Taxonomy" id="1963864"/>
    <lineage>
        <taxon>Eukaryota</taxon>
        <taxon>Amoebozoa</taxon>
        <taxon>Tubulinea</taxon>
        <taxon>Elardia</taxon>
        <taxon>Arcellinida</taxon>
        <taxon>Sphaerothecina</taxon>
        <taxon>Arcellidae</taxon>
        <taxon>Arcella</taxon>
    </lineage>
</organism>
<evidence type="ECO:0000256" key="5">
    <source>
        <dbReference type="ARBA" id="ARBA00023136"/>
    </source>
</evidence>
<reference evidence="7" key="1">
    <citation type="journal article" date="2020" name="J. Eukaryot. Microbiol.">
        <title>De novo Sequencing, Assembly and Annotation of the Transcriptome for the Free-Living Testate Amoeba Arcella intermedia.</title>
        <authorList>
            <person name="Ribeiro G.M."/>
            <person name="Porfirio-Sousa A.L."/>
            <person name="Maurer-Alcala X.X."/>
            <person name="Katz L.A."/>
            <person name="Lahr D.J.G."/>
        </authorList>
    </citation>
    <scope>NUCLEOTIDE SEQUENCE</scope>
</reference>
<evidence type="ECO:0008006" key="8">
    <source>
        <dbReference type="Google" id="ProtNLM"/>
    </source>
</evidence>